<evidence type="ECO:0008006" key="4">
    <source>
        <dbReference type="Google" id="ProtNLM"/>
    </source>
</evidence>
<protein>
    <recommendedName>
        <fullName evidence="4">F-box domain-containing protein</fullName>
    </recommendedName>
</protein>
<reference evidence="3" key="1">
    <citation type="journal article" date="2014" name="Proc. Natl. Acad. Sci. U.S.A.">
        <title>Extensive sampling of basidiomycete genomes demonstrates inadequacy of the white-rot/brown-rot paradigm for wood decay fungi.</title>
        <authorList>
            <person name="Riley R."/>
            <person name="Salamov A.A."/>
            <person name="Brown D.W."/>
            <person name="Nagy L.G."/>
            <person name="Floudas D."/>
            <person name="Held B.W."/>
            <person name="Levasseur A."/>
            <person name="Lombard V."/>
            <person name="Morin E."/>
            <person name="Otillar R."/>
            <person name="Lindquist E.A."/>
            <person name="Sun H."/>
            <person name="LaButti K.M."/>
            <person name="Schmutz J."/>
            <person name="Jabbour D."/>
            <person name="Luo H."/>
            <person name="Baker S.E."/>
            <person name="Pisabarro A.G."/>
            <person name="Walton J.D."/>
            <person name="Blanchette R.A."/>
            <person name="Henrissat B."/>
            <person name="Martin F."/>
            <person name="Cullen D."/>
            <person name="Hibbett D.S."/>
            <person name="Grigoriev I.V."/>
        </authorList>
    </citation>
    <scope>NUCLEOTIDE SEQUENCE [LARGE SCALE GENOMIC DNA]</scope>
    <source>
        <strain evidence="3">MUCL 33604</strain>
    </source>
</reference>
<dbReference type="AlphaFoldDB" id="A0A067PZN3"/>
<dbReference type="InParanoid" id="A0A067PZN3"/>
<name>A0A067PZN3_9AGAM</name>
<organism evidence="2 3">
    <name type="scientific">Jaapia argillacea MUCL 33604</name>
    <dbReference type="NCBI Taxonomy" id="933084"/>
    <lineage>
        <taxon>Eukaryota</taxon>
        <taxon>Fungi</taxon>
        <taxon>Dikarya</taxon>
        <taxon>Basidiomycota</taxon>
        <taxon>Agaricomycotina</taxon>
        <taxon>Agaricomycetes</taxon>
        <taxon>Agaricomycetidae</taxon>
        <taxon>Jaapiales</taxon>
        <taxon>Jaapiaceae</taxon>
        <taxon>Jaapia</taxon>
    </lineage>
</organism>
<gene>
    <name evidence="2" type="ORF">JAAARDRAFT_125597</name>
</gene>
<feature type="compositionally biased region" description="Acidic residues" evidence="1">
    <location>
        <begin position="17"/>
        <end position="28"/>
    </location>
</feature>
<proteinExistence type="predicted"/>
<accession>A0A067PZN3</accession>
<sequence>MPPRSKKRKTTKATPVESEDDGIDELEPPQDGIASKAITFQSGFPSLAPELFLEILSYFETISNDYILANPEYLPSECRERTDALRALSQTCRSLRSQFLGIAWETFAVCICPDGKSWWKVLGDSMEKQCKGLVKSPHLLPLVRIVTVTLTRYSTGRILPALVSCLESLPNLHTLQVVHAHAQMTSALGKAFENVSLPTIRTVILPSCAHNIIKCCPEVRDVTCNEDDGSKLIGSLVKGGCNKVERIAGISPSITMVKRLAKLAPNLRNILVQTHTVCTPCLPFPTAVTSRAAS</sequence>
<dbReference type="EMBL" id="KL197714">
    <property type="protein sequence ID" value="KDQ60174.1"/>
    <property type="molecule type" value="Genomic_DNA"/>
</dbReference>
<dbReference type="Proteomes" id="UP000027265">
    <property type="component" value="Unassembled WGS sequence"/>
</dbReference>
<evidence type="ECO:0000256" key="1">
    <source>
        <dbReference type="SAM" id="MobiDB-lite"/>
    </source>
</evidence>
<feature type="compositionally biased region" description="Basic residues" evidence="1">
    <location>
        <begin position="1"/>
        <end position="11"/>
    </location>
</feature>
<keyword evidence="3" id="KW-1185">Reference proteome</keyword>
<evidence type="ECO:0000313" key="3">
    <source>
        <dbReference type="Proteomes" id="UP000027265"/>
    </source>
</evidence>
<evidence type="ECO:0000313" key="2">
    <source>
        <dbReference type="EMBL" id="KDQ60174.1"/>
    </source>
</evidence>
<dbReference type="OrthoDB" id="3251070at2759"/>
<dbReference type="HOGENOM" id="CLU_054439_1_0_1"/>
<feature type="region of interest" description="Disordered" evidence="1">
    <location>
        <begin position="1"/>
        <end position="28"/>
    </location>
</feature>